<dbReference type="OrthoDB" id="7872565at2"/>
<dbReference type="AlphaFoldDB" id="A0A2R8ALV3"/>
<organism evidence="2 3">
    <name type="scientific">Aliiroseovarius pelagivivens</name>
    <dbReference type="NCBI Taxonomy" id="1639690"/>
    <lineage>
        <taxon>Bacteria</taxon>
        <taxon>Pseudomonadati</taxon>
        <taxon>Pseudomonadota</taxon>
        <taxon>Alphaproteobacteria</taxon>
        <taxon>Rhodobacterales</taxon>
        <taxon>Paracoccaceae</taxon>
        <taxon>Aliiroseovarius</taxon>
    </lineage>
</organism>
<sequence>MSQLALSSPVATVIFVMACFCGYQYRRVWKTEGPRYLLWIYGVLTAAGLLVLGFVPLAGAG</sequence>
<accession>A0A2R8ALV3</accession>
<dbReference type="Proteomes" id="UP000244911">
    <property type="component" value="Unassembled WGS sequence"/>
</dbReference>
<evidence type="ECO:0000256" key="1">
    <source>
        <dbReference type="SAM" id="Phobius"/>
    </source>
</evidence>
<feature type="transmembrane region" description="Helical" evidence="1">
    <location>
        <begin position="37"/>
        <end position="58"/>
    </location>
</feature>
<reference evidence="2 3" key="1">
    <citation type="submission" date="2018-03" db="EMBL/GenBank/DDBJ databases">
        <authorList>
            <person name="Keele B.F."/>
        </authorList>
    </citation>
    <scope>NUCLEOTIDE SEQUENCE [LARGE SCALE GENOMIC DNA]</scope>
    <source>
        <strain evidence="2 3">CECT 8811</strain>
    </source>
</reference>
<proteinExistence type="predicted"/>
<evidence type="ECO:0000313" key="3">
    <source>
        <dbReference type="Proteomes" id="UP000244911"/>
    </source>
</evidence>
<keyword evidence="1" id="KW-0472">Membrane</keyword>
<evidence type="ECO:0000313" key="2">
    <source>
        <dbReference type="EMBL" id="SPF77018.1"/>
    </source>
</evidence>
<protein>
    <submittedName>
        <fullName evidence="2">Uncharacterized protein</fullName>
    </submittedName>
</protein>
<keyword evidence="1" id="KW-1133">Transmembrane helix</keyword>
<gene>
    <name evidence="2" type="ORF">ALP8811_02037</name>
</gene>
<dbReference type="RefSeq" id="WP_108856982.1">
    <property type="nucleotide sequence ID" value="NZ_OMOI01000001.1"/>
</dbReference>
<keyword evidence="3" id="KW-1185">Reference proteome</keyword>
<dbReference type="EMBL" id="OMOI01000001">
    <property type="protein sequence ID" value="SPF77018.1"/>
    <property type="molecule type" value="Genomic_DNA"/>
</dbReference>
<keyword evidence="1" id="KW-0812">Transmembrane</keyword>
<feature type="transmembrane region" description="Helical" evidence="1">
    <location>
        <begin position="6"/>
        <end position="25"/>
    </location>
</feature>
<name>A0A2R8ALV3_9RHOB</name>